<dbReference type="GO" id="GO:0005886">
    <property type="term" value="C:plasma membrane"/>
    <property type="evidence" value="ECO:0007669"/>
    <property type="project" value="UniProtKB-SubCell"/>
</dbReference>
<feature type="transmembrane region" description="Helical" evidence="6">
    <location>
        <begin position="135"/>
        <end position="154"/>
    </location>
</feature>
<name>A0A385YQA9_9BACL</name>
<keyword evidence="5 6" id="KW-0472">Membrane</keyword>
<feature type="transmembrane region" description="Helical" evidence="6">
    <location>
        <begin position="46"/>
        <end position="64"/>
    </location>
</feature>
<dbReference type="InterPro" id="IPR052714">
    <property type="entry name" value="MFS_Exporter"/>
</dbReference>
<dbReference type="Proteomes" id="UP000265725">
    <property type="component" value="Chromosome"/>
</dbReference>
<evidence type="ECO:0000256" key="5">
    <source>
        <dbReference type="ARBA" id="ARBA00023136"/>
    </source>
</evidence>
<evidence type="ECO:0000313" key="9">
    <source>
        <dbReference type="Proteomes" id="UP000265725"/>
    </source>
</evidence>
<feature type="transmembrane region" description="Helical" evidence="6">
    <location>
        <begin position="76"/>
        <end position="94"/>
    </location>
</feature>
<feature type="transmembrane region" description="Helical" evidence="6">
    <location>
        <begin position="166"/>
        <end position="187"/>
    </location>
</feature>
<dbReference type="PROSITE" id="PS50850">
    <property type="entry name" value="MFS"/>
    <property type="match status" value="1"/>
</dbReference>
<feature type="transmembrane region" description="Helical" evidence="6">
    <location>
        <begin position="100"/>
        <end position="123"/>
    </location>
</feature>
<evidence type="ECO:0000256" key="1">
    <source>
        <dbReference type="ARBA" id="ARBA00004651"/>
    </source>
</evidence>
<dbReference type="InterPro" id="IPR020846">
    <property type="entry name" value="MFS_dom"/>
</dbReference>
<evidence type="ECO:0000256" key="6">
    <source>
        <dbReference type="SAM" id="Phobius"/>
    </source>
</evidence>
<sequence>MKQPLWTRDFILITVINFFVFFIFYLLLTMLPLYADHALHASAPQIGLVLTLFFVGAIAVRPFAGKWVTRYSQKTLLLLSSFVYLLAALMYPVATHITALLILRVVHGVSFGVLTTVMGTVAAEILPVNRRGEGFSYFSLAMGIGMVFGPYLALTLANHSAYMETFLLSIGLSVILLPIAFMIRIPIIERNLVPKMSTKFNWKEIIDPRTVKLVIPIFLLALAYSGITTYLPLFAAEMKLVTAASYFFLVYASAMLLFRPFTGKWSDLYGAKVIIVPSMVLFAIGLVVLFSAHASWSLILSGAIIGLGFGSITPIFQAQLIDSVEREKSGMANSLFFNSMDMGMAIGAFALGILASEWGYRNVYVTGFFLVVASLIMYILLNKKRRNNDLQEVDWKNR</sequence>
<dbReference type="Pfam" id="PF07690">
    <property type="entry name" value="MFS_1"/>
    <property type="match status" value="1"/>
</dbReference>
<dbReference type="Gene3D" id="1.20.1250.20">
    <property type="entry name" value="MFS general substrate transporter like domains"/>
    <property type="match status" value="2"/>
</dbReference>
<evidence type="ECO:0000256" key="2">
    <source>
        <dbReference type="ARBA" id="ARBA00022448"/>
    </source>
</evidence>
<keyword evidence="2" id="KW-0813">Transport</keyword>
<dbReference type="KEGG" id="paek:D3873_01090"/>
<feature type="transmembrane region" description="Helical" evidence="6">
    <location>
        <begin position="362"/>
        <end position="381"/>
    </location>
</feature>
<reference evidence="9" key="1">
    <citation type="submission" date="2018-09" db="EMBL/GenBank/DDBJ databases">
        <authorList>
            <person name="Zhu H."/>
        </authorList>
    </citation>
    <scope>NUCLEOTIDE SEQUENCE [LARGE SCALE GENOMIC DNA]</scope>
    <source>
        <strain evidence="9">K2R23-3</strain>
    </source>
</reference>
<feature type="transmembrane region" description="Helical" evidence="6">
    <location>
        <begin position="296"/>
        <end position="316"/>
    </location>
</feature>
<evidence type="ECO:0000256" key="4">
    <source>
        <dbReference type="ARBA" id="ARBA00022989"/>
    </source>
</evidence>
<feature type="transmembrane region" description="Helical" evidence="6">
    <location>
        <begin position="336"/>
        <end position="356"/>
    </location>
</feature>
<dbReference type="InterPro" id="IPR036259">
    <property type="entry name" value="MFS_trans_sf"/>
</dbReference>
<feature type="transmembrane region" description="Helical" evidence="6">
    <location>
        <begin position="12"/>
        <end position="34"/>
    </location>
</feature>
<proteinExistence type="predicted"/>
<dbReference type="SUPFAM" id="SSF103473">
    <property type="entry name" value="MFS general substrate transporter"/>
    <property type="match status" value="1"/>
</dbReference>
<feature type="transmembrane region" description="Helical" evidence="6">
    <location>
        <begin position="270"/>
        <end position="290"/>
    </location>
</feature>
<keyword evidence="3 6" id="KW-0812">Transmembrane</keyword>
<protein>
    <submittedName>
        <fullName evidence="8">MFS transporter</fullName>
    </submittedName>
</protein>
<dbReference type="PANTHER" id="PTHR23531:SF2">
    <property type="entry name" value="PERMEASE"/>
    <property type="match status" value="1"/>
</dbReference>
<evidence type="ECO:0000256" key="3">
    <source>
        <dbReference type="ARBA" id="ARBA00022692"/>
    </source>
</evidence>
<evidence type="ECO:0000259" key="7">
    <source>
        <dbReference type="PROSITE" id="PS50850"/>
    </source>
</evidence>
<gene>
    <name evidence="8" type="ORF">D3873_01090</name>
</gene>
<dbReference type="CDD" id="cd17489">
    <property type="entry name" value="MFS_YfcJ_like"/>
    <property type="match status" value="1"/>
</dbReference>
<dbReference type="PANTHER" id="PTHR23531">
    <property type="entry name" value="QUINOLENE RESISTANCE PROTEIN NORA"/>
    <property type="match status" value="1"/>
</dbReference>
<organism evidence="8 9">
    <name type="scientific">Paenisporosarcina cavernae</name>
    <dbReference type="NCBI Taxonomy" id="2320858"/>
    <lineage>
        <taxon>Bacteria</taxon>
        <taxon>Bacillati</taxon>
        <taxon>Bacillota</taxon>
        <taxon>Bacilli</taxon>
        <taxon>Bacillales</taxon>
        <taxon>Caryophanaceae</taxon>
        <taxon>Paenisporosarcina</taxon>
    </lineage>
</organism>
<dbReference type="AlphaFoldDB" id="A0A385YQA9"/>
<dbReference type="OrthoDB" id="9814001at2"/>
<evidence type="ECO:0000313" key="8">
    <source>
        <dbReference type="EMBL" id="AYC28530.1"/>
    </source>
</evidence>
<dbReference type="EMBL" id="CP032418">
    <property type="protein sequence ID" value="AYC28530.1"/>
    <property type="molecule type" value="Genomic_DNA"/>
</dbReference>
<feature type="domain" description="Major facilitator superfamily (MFS) profile" evidence="7">
    <location>
        <begin position="9"/>
        <end position="385"/>
    </location>
</feature>
<accession>A0A385YQA9</accession>
<keyword evidence="4 6" id="KW-1133">Transmembrane helix</keyword>
<dbReference type="GO" id="GO:0022857">
    <property type="term" value="F:transmembrane transporter activity"/>
    <property type="evidence" value="ECO:0007669"/>
    <property type="project" value="InterPro"/>
</dbReference>
<keyword evidence="9" id="KW-1185">Reference proteome</keyword>
<dbReference type="RefSeq" id="WP_119882275.1">
    <property type="nucleotide sequence ID" value="NZ_CP032418.1"/>
</dbReference>
<comment type="subcellular location">
    <subcellularLocation>
        <location evidence="1">Cell membrane</location>
        <topology evidence="1">Multi-pass membrane protein</topology>
    </subcellularLocation>
</comment>
<feature type="transmembrane region" description="Helical" evidence="6">
    <location>
        <begin position="240"/>
        <end position="258"/>
    </location>
</feature>
<feature type="transmembrane region" description="Helical" evidence="6">
    <location>
        <begin position="213"/>
        <end position="234"/>
    </location>
</feature>
<dbReference type="InterPro" id="IPR011701">
    <property type="entry name" value="MFS"/>
</dbReference>